<organism evidence="2 3">
    <name type="scientific">Caerostris darwini</name>
    <dbReference type="NCBI Taxonomy" id="1538125"/>
    <lineage>
        <taxon>Eukaryota</taxon>
        <taxon>Metazoa</taxon>
        <taxon>Ecdysozoa</taxon>
        <taxon>Arthropoda</taxon>
        <taxon>Chelicerata</taxon>
        <taxon>Arachnida</taxon>
        <taxon>Araneae</taxon>
        <taxon>Araneomorphae</taxon>
        <taxon>Entelegynae</taxon>
        <taxon>Araneoidea</taxon>
        <taxon>Araneidae</taxon>
        <taxon>Caerostris</taxon>
    </lineage>
</organism>
<dbReference type="Proteomes" id="UP001054837">
    <property type="component" value="Unassembled WGS sequence"/>
</dbReference>
<feature type="region of interest" description="Disordered" evidence="1">
    <location>
        <begin position="1"/>
        <end position="36"/>
    </location>
</feature>
<evidence type="ECO:0000313" key="3">
    <source>
        <dbReference type="Proteomes" id="UP001054837"/>
    </source>
</evidence>
<reference evidence="2 3" key="1">
    <citation type="submission" date="2021-06" db="EMBL/GenBank/DDBJ databases">
        <title>Caerostris darwini draft genome.</title>
        <authorList>
            <person name="Kono N."/>
            <person name="Arakawa K."/>
        </authorList>
    </citation>
    <scope>NUCLEOTIDE SEQUENCE [LARGE SCALE GENOMIC DNA]</scope>
</reference>
<name>A0AAV4N4T2_9ARAC</name>
<dbReference type="AlphaFoldDB" id="A0AAV4N4T2"/>
<dbReference type="EMBL" id="BPLQ01001228">
    <property type="protein sequence ID" value="GIX79825.1"/>
    <property type="molecule type" value="Genomic_DNA"/>
</dbReference>
<evidence type="ECO:0000256" key="1">
    <source>
        <dbReference type="SAM" id="MobiDB-lite"/>
    </source>
</evidence>
<protein>
    <submittedName>
        <fullName evidence="2">Uncharacterized protein</fullName>
    </submittedName>
</protein>
<proteinExistence type="predicted"/>
<comment type="caution">
    <text evidence="2">The sequence shown here is derived from an EMBL/GenBank/DDBJ whole genome shotgun (WGS) entry which is preliminary data.</text>
</comment>
<keyword evidence="3" id="KW-1185">Reference proteome</keyword>
<sequence>MTVAEEDDDSSWKRWQQRKSHEAVVDDGSRESHTKQ</sequence>
<gene>
    <name evidence="2" type="ORF">CDAR_590701</name>
</gene>
<feature type="compositionally biased region" description="Basic and acidic residues" evidence="1">
    <location>
        <begin position="19"/>
        <end position="36"/>
    </location>
</feature>
<accession>A0AAV4N4T2</accession>
<evidence type="ECO:0000313" key="2">
    <source>
        <dbReference type="EMBL" id="GIX79825.1"/>
    </source>
</evidence>
<feature type="non-terminal residue" evidence="2">
    <location>
        <position position="36"/>
    </location>
</feature>